<dbReference type="Proteomes" id="UP000076078">
    <property type="component" value="Unassembled WGS sequence"/>
</dbReference>
<dbReference type="OMA" id="QAIHPTE"/>
<keyword evidence="7" id="KW-1185">Reference proteome</keyword>
<dbReference type="Pfam" id="PF24796">
    <property type="entry name" value="WDR55"/>
    <property type="match status" value="1"/>
</dbReference>
<dbReference type="PROSITE" id="PS50082">
    <property type="entry name" value="WD_REPEATS_2"/>
    <property type="match status" value="2"/>
</dbReference>
<dbReference type="STRING" id="361077.A0A151ZJZ6"/>
<dbReference type="InParanoid" id="A0A151ZJZ6"/>
<dbReference type="InterPro" id="IPR036322">
    <property type="entry name" value="WD40_repeat_dom_sf"/>
</dbReference>
<feature type="region of interest" description="Disordered" evidence="5">
    <location>
        <begin position="301"/>
        <end position="403"/>
    </location>
</feature>
<reference evidence="6 7" key="1">
    <citation type="submission" date="2015-12" db="EMBL/GenBank/DDBJ databases">
        <title>Dictyostelia acquired genes for synthesis and detection of signals that induce cell-type specialization by lateral gene transfer from prokaryotes.</title>
        <authorList>
            <person name="Gloeckner G."/>
            <person name="Schaap P."/>
        </authorList>
    </citation>
    <scope>NUCLEOTIDE SEQUENCE [LARGE SCALE GENOMIC DNA]</scope>
    <source>
        <strain evidence="6 7">TK</strain>
    </source>
</reference>
<dbReference type="InterPro" id="IPR001680">
    <property type="entry name" value="WD40_rpt"/>
</dbReference>
<dbReference type="AlphaFoldDB" id="A0A151ZJZ6"/>
<comment type="caution">
    <text evidence="6">The sequence shown here is derived from an EMBL/GenBank/DDBJ whole genome shotgun (WGS) entry which is preliminary data.</text>
</comment>
<feature type="compositionally biased region" description="Basic residues" evidence="5">
    <location>
        <begin position="367"/>
        <end position="376"/>
    </location>
</feature>
<protein>
    <submittedName>
        <fullName evidence="6">WD40 repeat-containing protein</fullName>
    </submittedName>
</protein>
<evidence type="ECO:0000256" key="2">
    <source>
        <dbReference type="ARBA" id="ARBA00022574"/>
    </source>
</evidence>
<gene>
    <name evidence="6" type="ORF">DLAC_04542</name>
</gene>
<evidence type="ECO:0000256" key="5">
    <source>
        <dbReference type="SAM" id="MobiDB-lite"/>
    </source>
</evidence>
<feature type="compositionally biased region" description="Acidic residues" evidence="5">
    <location>
        <begin position="301"/>
        <end position="362"/>
    </location>
</feature>
<evidence type="ECO:0000313" key="7">
    <source>
        <dbReference type="Proteomes" id="UP000076078"/>
    </source>
</evidence>
<keyword evidence="2 4" id="KW-0853">WD repeat</keyword>
<feature type="compositionally biased region" description="Low complexity" evidence="5">
    <location>
        <begin position="392"/>
        <end position="403"/>
    </location>
</feature>
<dbReference type="FunCoup" id="A0A151ZJZ6">
    <property type="interactions" value="149"/>
</dbReference>
<evidence type="ECO:0000256" key="1">
    <source>
        <dbReference type="ARBA" id="ARBA00007625"/>
    </source>
</evidence>
<keyword evidence="3" id="KW-0677">Repeat</keyword>
<dbReference type="PANTHER" id="PTHR44019:SF20">
    <property type="entry name" value="WD REPEAT-CONTAINING PROTEIN 55"/>
    <property type="match status" value="1"/>
</dbReference>
<dbReference type="PANTHER" id="PTHR44019">
    <property type="entry name" value="WD REPEAT-CONTAINING PROTEIN 55"/>
    <property type="match status" value="1"/>
</dbReference>
<dbReference type="OrthoDB" id="2288928at2759"/>
<evidence type="ECO:0000256" key="4">
    <source>
        <dbReference type="PROSITE-ProRule" id="PRU00221"/>
    </source>
</evidence>
<evidence type="ECO:0000256" key="3">
    <source>
        <dbReference type="ARBA" id="ARBA00022737"/>
    </source>
</evidence>
<dbReference type="Gene3D" id="2.130.10.10">
    <property type="entry name" value="YVTN repeat-like/Quinoprotein amine dehydrogenase"/>
    <property type="match status" value="2"/>
</dbReference>
<accession>A0A151ZJZ6</accession>
<dbReference type="InterPro" id="IPR015943">
    <property type="entry name" value="WD40/YVTN_repeat-like_dom_sf"/>
</dbReference>
<organism evidence="6 7">
    <name type="scientific">Tieghemostelium lacteum</name>
    <name type="common">Slime mold</name>
    <name type="synonym">Dictyostelium lacteum</name>
    <dbReference type="NCBI Taxonomy" id="361077"/>
    <lineage>
        <taxon>Eukaryota</taxon>
        <taxon>Amoebozoa</taxon>
        <taxon>Evosea</taxon>
        <taxon>Eumycetozoa</taxon>
        <taxon>Dictyostelia</taxon>
        <taxon>Dictyosteliales</taxon>
        <taxon>Raperosteliaceae</taxon>
        <taxon>Tieghemostelium</taxon>
    </lineage>
</organism>
<comment type="similarity">
    <text evidence="1">Belongs to the WD repeat WDR55 family.</text>
</comment>
<feature type="repeat" description="WD" evidence="4">
    <location>
        <begin position="55"/>
        <end position="96"/>
    </location>
</feature>
<sequence length="403" mass="46339">MDTTEELAPNDIGFDVYPFSVNFHPLEDLVVTSDASGRVKLYKYSVDNNELKLNLKPHQKSCRQASFSSDGKYIFTASADCSIKVIDVNTGSILYTREEAHDDPINSLISKDFMVFTGDDEGTIKVWDMRQQNIVCEFQEHGDYISDIITLDDKHFVSTSGDGGLSIYNFVRHSMEDISEKSDNELLSVIAMDNEKKLVCGSQEGQIYIFDRNNLEKPQKFVGHPESVDSLVKINEQTLFTGSEDGMIRYVGIKPKKLLGVVGEHSNFPLETMAVSRDKRYLGSISHDLTLKFWNVMSFYEEEEEQGEEEEEMQEQEEEEEEEEEEIEFDSDSSELEEEESEDEDDSMDDSDDDDDDDDSDEDSKKQSRNKKKNKKPTNEFLKQKNEKRKQQQQNKKNFYSGL</sequence>
<dbReference type="InterPro" id="IPR050505">
    <property type="entry name" value="WDR55/POC1"/>
</dbReference>
<dbReference type="SMART" id="SM00320">
    <property type="entry name" value="WD40"/>
    <property type="match status" value="7"/>
</dbReference>
<feature type="repeat" description="WD" evidence="4">
    <location>
        <begin position="98"/>
        <end position="137"/>
    </location>
</feature>
<dbReference type="EMBL" id="LODT01000022">
    <property type="protein sequence ID" value="KYQ94247.1"/>
    <property type="molecule type" value="Genomic_DNA"/>
</dbReference>
<dbReference type="SUPFAM" id="SSF50978">
    <property type="entry name" value="WD40 repeat-like"/>
    <property type="match status" value="1"/>
</dbReference>
<evidence type="ECO:0000313" key="6">
    <source>
        <dbReference type="EMBL" id="KYQ94247.1"/>
    </source>
</evidence>
<name>A0A151ZJZ6_TIELA</name>
<proteinExistence type="inferred from homology"/>